<dbReference type="GO" id="GO:0030473">
    <property type="term" value="P:nuclear migration along microtubule"/>
    <property type="evidence" value="ECO:0007669"/>
    <property type="project" value="TreeGrafter"/>
</dbReference>
<evidence type="ECO:0008006" key="4">
    <source>
        <dbReference type="Google" id="ProtNLM"/>
    </source>
</evidence>
<dbReference type="EMBL" id="MCFC01000025">
    <property type="protein sequence ID" value="ORY29515.1"/>
    <property type="molecule type" value="Genomic_DNA"/>
</dbReference>
<dbReference type="Pfam" id="PF08580">
    <property type="entry name" value="KAR9"/>
    <property type="match status" value="1"/>
</dbReference>
<dbReference type="PANTHER" id="PTHR37271:SF1">
    <property type="entry name" value="KARYOGAMY PROTEIN KAR9"/>
    <property type="match status" value="1"/>
</dbReference>
<feature type="region of interest" description="Disordered" evidence="1">
    <location>
        <begin position="334"/>
        <end position="419"/>
    </location>
</feature>
<feature type="region of interest" description="Disordered" evidence="1">
    <location>
        <begin position="299"/>
        <end position="320"/>
    </location>
</feature>
<feature type="compositionally biased region" description="Polar residues" evidence="1">
    <location>
        <begin position="366"/>
        <end position="383"/>
    </location>
</feature>
<comment type="caution">
    <text evidence="2">The sequence shown here is derived from an EMBL/GenBank/DDBJ whole genome shotgun (WGS) entry which is preliminary data.</text>
</comment>
<feature type="compositionally biased region" description="Low complexity" evidence="1">
    <location>
        <begin position="389"/>
        <end position="409"/>
    </location>
</feature>
<dbReference type="Gene3D" id="1.20.58.60">
    <property type="match status" value="1"/>
</dbReference>
<gene>
    <name evidence="2" type="ORF">BCR39DRAFT_531880</name>
</gene>
<evidence type="ECO:0000256" key="1">
    <source>
        <dbReference type="SAM" id="MobiDB-lite"/>
    </source>
</evidence>
<feature type="region of interest" description="Disordered" evidence="1">
    <location>
        <begin position="449"/>
        <end position="524"/>
    </location>
</feature>
<dbReference type="OrthoDB" id="5559380at2759"/>
<name>A0A1Y2B5Y4_9TREE</name>
<feature type="compositionally biased region" description="Polar residues" evidence="1">
    <location>
        <begin position="337"/>
        <end position="349"/>
    </location>
</feature>
<feature type="compositionally biased region" description="Polar residues" evidence="1">
    <location>
        <begin position="474"/>
        <end position="484"/>
    </location>
</feature>
<dbReference type="GO" id="GO:0005816">
    <property type="term" value="C:spindle pole body"/>
    <property type="evidence" value="ECO:0007669"/>
    <property type="project" value="TreeGrafter"/>
</dbReference>
<proteinExistence type="predicted"/>
<feature type="compositionally biased region" description="Low complexity" evidence="1">
    <location>
        <begin position="486"/>
        <end position="504"/>
    </location>
</feature>
<evidence type="ECO:0000313" key="2">
    <source>
        <dbReference type="EMBL" id="ORY29515.1"/>
    </source>
</evidence>
<dbReference type="GO" id="GO:0005938">
    <property type="term" value="C:cell cortex"/>
    <property type="evidence" value="ECO:0007669"/>
    <property type="project" value="TreeGrafter"/>
</dbReference>
<dbReference type="InParanoid" id="A0A1Y2B5Y4"/>
<protein>
    <recommendedName>
        <fullName evidence="4">GAR domain-containing protein</fullName>
    </recommendedName>
</protein>
<dbReference type="GO" id="GO:0043332">
    <property type="term" value="C:mating projection tip"/>
    <property type="evidence" value="ECO:0007669"/>
    <property type="project" value="TreeGrafter"/>
</dbReference>
<dbReference type="STRING" id="71784.A0A1Y2B5Y4"/>
<organism evidence="2 3">
    <name type="scientific">Naematelia encephala</name>
    <dbReference type="NCBI Taxonomy" id="71784"/>
    <lineage>
        <taxon>Eukaryota</taxon>
        <taxon>Fungi</taxon>
        <taxon>Dikarya</taxon>
        <taxon>Basidiomycota</taxon>
        <taxon>Agaricomycotina</taxon>
        <taxon>Tremellomycetes</taxon>
        <taxon>Tremellales</taxon>
        <taxon>Naemateliaceae</taxon>
        <taxon>Naematelia</taxon>
    </lineage>
</organism>
<dbReference type="AlphaFoldDB" id="A0A1Y2B5Y4"/>
<accession>A0A1Y2B5Y4</accession>
<evidence type="ECO:0000313" key="3">
    <source>
        <dbReference type="Proteomes" id="UP000193986"/>
    </source>
</evidence>
<dbReference type="InterPro" id="IPR013889">
    <property type="entry name" value="Karyogamy_KAR9"/>
</dbReference>
<feature type="compositionally biased region" description="Low complexity" evidence="1">
    <location>
        <begin position="299"/>
        <end position="315"/>
    </location>
</feature>
<sequence>MSVMSPSDELSELVTQLSITNDTKPTTPSKSVDPLHLLATIEGLIREVAKLLNKVYEIEEVRHAASSQSSTHIDALLQDLDSSISRLSPQIDTLASSTKSYTGGDERAITESFEELQGEWARVSEQHEVLKEEMKEDGWLVRFRTTAEQAEAMMDPLQKSLIDCSHYVESISSSPVPVPYESELDELPSLSALQNMMRSHEALRNTYLASIAKILKMMDKSIADRPTKNGEVLRRYGDMCARFTSLQRGLQQLEARVRIVLSQHHGSPADDVEVLLDVSSPSSPMGGYFDVTEKRSSFSHRSSISSTRSGSSRQSPLIGKSQYPLSVDVPILRKQRSSISNTSASTARTPSERPRWNASPRIIPESMSTPTNRRLNSYSSIQRAPSPSPSGVSMGTSSSPVSPPAVSGSRIPVMSPRSRTTSYGAHINVPSLSVSNSHGQHFLSDAGDMRRFSKTPEPPRLRTVSNVHPPLPRSSLTPVGNRSVSGPAPRTAPAGPGRVRAAPPSSFRSNTPTPSGLGRPSFSRPSSRLSMMSYAVHPSVSLQPFVASKYDLLDQHVHSLLTETGFNLLVSRVDASMKRGHRRADGEEWKGEYVFGAGQKVSAVKLLQIAGRAGSASDMEKRIKCLVRVGGAWTDLKGVLEERLREAEP</sequence>
<dbReference type="PANTHER" id="PTHR37271">
    <property type="entry name" value="KARYOGAMY PROTEIN KAR9"/>
    <property type="match status" value="1"/>
</dbReference>
<feature type="compositionally biased region" description="Low complexity" evidence="1">
    <location>
        <begin position="514"/>
        <end position="524"/>
    </location>
</feature>
<dbReference type="GO" id="GO:0051293">
    <property type="term" value="P:establishment of spindle localization"/>
    <property type="evidence" value="ECO:0007669"/>
    <property type="project" value="TreeGrafter"/>
</dbReference>
<reference evidence="2 3" key="1">
    <citation type="submission" date="2016-07" db="EMBL/GenBank/DDBJ databases">
        <title>Pervasive Adenine N6-methylation of Active Genes in Fungi.</title>
        <authorList>
            <consortium name="DOE Joint Genome Institute"/>
            <person name="Mondo S.J."/>
            <person name="Dannebaum R.O."/>
            <person name="Kuo R.C."/>
            <person name="Labutti K."/>
            <person name="Haridas S."/>
            <person name="Kuo A."/>
            <person name="Salamov A."/>
            <person name="Ahrendt S.R."/>
            <person name="Lipzen A."/>
            <person name="Sullivan W."/>
            <person name="Andreopoulos W.B."/>
            <person name="Clum A."/>
            <person name="Lindquist E."/>
            <person name="Daum C."/>
            <person name="Ramamoorthy G.K."/>
            <person name="Gryganskyi A."/>
            <person name="Culley D."/>
            <person name="Magnuson J.K."/>
            <person name="James T.Y."/>
            <person name="O'Malley M.A."/>
            <person name="Stajich J.E."/>
            <person name="Spatafora J.W."/>
            <person name="Visel A."/>
            <person name="Grigoriev I.V."/>
        </authorList>
    </citation>
    <scope>NUCLEOTIDE SEQUENCE [LARGE SCALE GENOMIC DNA]</scope>
    <source>
        <strain evidence="2 3">68-887.2</strain>
    </source>
</reference>
<dbReference type="Proteomes" id="UP000193986">
    <property type="component" value="Unassembled WGS sequence"/>
</dbReference>
<keyword evidence="3" id="KW-1185">Reference proteome</keyword>